<feature type="compositionally biased region" description="Polar residues" evidence="2">
    <location>
        <begin position="173"/>
        <end position="184"/>
    </location>
</feature>
<dbReference type="SMART" id="SM00343">
    <property type="entry name" value="ZnF_C2HC"/>
    <property type="match status" value="2"/>
</dbReference>
<reference evidence="4" key="1">
    <citation type="journal article" date="2022" name="Int. J. Mol. Sci.">
        <title>Draft Genome of Tanacetum Coccineum: Genomic Comparison of Closely Related Tanacetum-Family Plants.</title>
        <authorList>
            <person name="Yamashiro T."/>
            <person name="Shiraishi A."/>
            <person name="Nakayama K."/>
            <person name="Satake H."/>
        </authorList>
    </citation>
    <scope>NUCLEOTIDE SEQUENCE</scope>
</reference>
<dbReference type="PROSITE" id="PS50158">
    <property type="entry name" value="ZF_CCHC"/>
    <property type="match status" value="2"/>
</dbReference>
<feature type="compositionally biased region" description="Low complexity" evidence="2">
    <location>
        <begin position="159"/>
        <end position="172"/>
    </location>
</feature>
<dbReference type="CDD" id="cd00303">
    <property type="entry name" value="retropepsin_like"/>
    <property type="match status" value="1"/>
</dbReference>
<keyword evidence="1" id="KW-0862">Zinc</keyword>
<protein>
    <submittedName>
        <fullName evidence="4">Reverse transcriptase domain-containing protein</fullName>
    </submittedName>
</protein>
<evidence type="ECO:0000256" key="2">
    <source>
        <dbReference type="SAM" id="MobiDB-lite"/>
    </source>
</evidence>
<gene>
    <name evidence="4" type="ORF">Tco_0838446</name>
</gene>
<dbReference type="InterPro" id="IPR032567">
    <property type="entry name" value="RTL1-rel"/>
</dbReference>
<dbReference type="Gene3D" id="4.10.60.10">
    <property type="entry name" value="Zinc finger, CCHC-type"/>
    <property type="match status" value="1"/>
</dbReference>
<evidence type="ECO:0000313" key="4">
    <source>
        <dbReference type="EMBL" id="GJT03984.1"/>
    </source>
</evidence>
<reference evidence="4" key="2">
    <citation type="submission" date="2022-01" db="EMBL/GenBank/DDBJ databases">
        <authorList>
            <person name="Yamashiro T."/>
            <person name="Shiraishi A."/>
            <person name="Satake H."/>
            <person name="Nakayama K."/>
        </authorList>
    </citation>
    <scope>NUCLEOTIDE SEQUENCE</scope>
</reference>
<dbReference type="InterPro" id="IPR036875">
    <property type="entry name" value="Znf_CCHC_sf"/>
</dbReference>
<dbReference type="Pfam" id="PF08284">
    <property type="entry name" value="RVP_2"/>
    <property type="match status" value="1"/>
</dbReference>
<keyword evidence="1" id="KW-0863">Zinc-finger</keyword>
<keyword evidence="5" id="KW-1185">Reference proteome</keyword>
<dbReference type="GO" id="GO:0003964">
    <property type="term" value="F:RNA-directed DNA polymerase activity"/>
    <property type="evidence" value="ECO:0007669"/>
    <property type="project" value="UniProtKB-KW"/>
</dbReference>
<dbReference type="SUPFAM" id="SSF50630">
    <property type="entry name" value="Acid proteases"/>
    <property type="match status" value="1"/>
</dbReference>
<evidence type="ECO:0000256" key="1">
    <source>
        <dbReference type="PROSITE-ProRule" id="PRU00047"/>
    </source>
</evidence>
<feature type="domain" description="CCHC-type" evidence="3">
    <location>
        <begin position="249"/>
        <end position="264"/>
    </location>
</feature>
<dbReference type="Gene3D" id="2.40.70.10">
    <property type="entry name" value="Acid Proteases"/>
    <property type="match status" value="1"/>
</dbReference>
<feature type="compositionally biased region" description="Basic and acidic residues" evidence="2">
    <location>
        <begin position="145"/>
        <end position="158"/>
    </location>
</feature>
<comment type="caution">
    <text evidence="4">The sequence shown here is derived from an EMBL/GenBank/DDBJ whole genome shotgun (WGS) entry which is preliminary data.</text>
</comment>
<accession>A0ABQ5ASS2</accession>
<dbReference type="EMBL" id="BQNB010012473">
    <property type="protein sequence ID" value="GJT03984.1"/>
    <property type="molecule type" value="Genomic_DNA"/>
</dbReference>
<feature type="domain" description="CCHC-type" evidence="3">
    <location>
        <begin position="209"/>
        <end position="225"/>
    </location>
</feature>
<dbReference type="PANTHER" id="PTHR15503:SF42">
    <property type="entry name" value="ZINC FINGER, CCHC-TYPE, RETROTRANSPOSON GAG DOMAIN, ASPARTIC PEPTIDASE DOMAIN PROTEIN-RELATED"/>
    <property type="match status" value="1"/>
</dbReference>
<name>A0ABQ5ASS2_9ASTR</name>
<keyword evidence="4" id="KW-0808">Transferase</keyword>
<feature type="region of interest" description="Disordered" evidence="2">
    <location>
        <begin position="145"/>
        <end position="185"/>
    </location>
</feature>
<organism evidence="4 5">
    <name type="scientific">Tanacetum coccineum</name>
    <dbReference type="NCBI Taxonomy" id="301880"/>
    <lineage>
        <taxon>Eukaryota</taxon>
        <taxon>Viridiplantae</taxon>
        <taxon>Streptophyta</taxon>
        <taxon>Embryophyta</taxon>
        <taxon>Tracheophyta</taxon>
        <taxon>Spermatophyta</taxon>
        <taxon>Magnoliopsida</taxon>
        <taxon>eudicotyledons</taxon>
        <taxon>Gunneridae</taxon>
        <taxon>Pentapetalae</taxon>
        <taxon>asterids</taxon>
        <taxon>campanulids</taxon>
        <taxon>Asterales</taxon>
        <taxon>Asteraceae</taxon>
        <taxon>Asteroideae</taxon>
        <taxon>Anthemideae</taxon>
        <taxon>Anthemidinae</taxon>
        <taxon>Tanacetum</taxon>
    </lineage>
</organism>
<evidence type="ECO:0000313" key="5">
    <source>
        <dbReference type="Proteomes" id="UP001151760"/>
    </source>
</evidence>
<dbReference type="InterPro" id="IPR021109">
    <property type="entry name" value="Peptidase_aspartic_dom_sf"/>
</dbReference>
<dbReference type="PANTHER" id="PTHR15503">
    <property type="entry name" value="LDOC1 RELATED"/>
    <property type="match status" value="1"/>
</dbReference>
<dbReference type="InterPro" id="IPR001878">
    <property type="entry name" value="Znf_CCHC"/>
</dbReference>
<dbReference type="Proteomes" id="UP001151760">
    <property type="component" value="Unassembled WGS sequence"/>
</dbReference>
<evidence type="ECO:0000259" key="3">
    <source>
        <dbReference type="PROSITE" id="PS50158"/>
    </source>
</evidence>
<sequence length="425" mass="47782">METRVRDTERRMMAALEVVNARDRTAVRAEIGVLRRERLAYEQESIQTRETLARSEAHCRTLEARITVLETVAFSLYRDALSVVIYSVQIHLRMFPEEVDKIEKYIGGLPDMILGSVKASKPKTMQEAIEFTTDLMDDKTHAYAERQAERKRKYEDLSKNNQNQQQQNKRQNTGQAYTAGNSNRKPYAGPKPLCSKCNYNHEAGPCPPRCNNCKRVGHLTRDCRSRPENAYNNNNNQRAQGANTNAITCFECGVQGHFKRNCPKLRNNNRGNQGGNDRAPAKVYVIGNAGADPDNVVAGTFLLNNRYAYILFDTGADKSFVSTAFSTLLDIVPNTLDHGYNIELADGRIIGVNNILMGCTLNLLNHPFNINLMPVEMGSFDVIIGMDWLTRYSVVIDCAKKIVRIPSKSEILIVRGDGCSEGHRT</sequence>
<keyword evidence="1" id="KW-0479">Metal-binding</keyword>
<keyword evidence="4" id="KW-0695">RNA-directed DNA polymerase</keyword>
<keyword evidence="4" id="KW-0548">Nucleotidyltransferase</keyword>
<proteinExistence type="predicted"/>
<dbReference type="SUPFAM" id="SSF57756">
    <property type="entry name" value="Retrovirus zinc finger-like domains"/>
    <property type="match status" value="2"/>
</dbReference>
<dbReference type="Pfam" id="PF00098">
    <property type="entry name" value="zf-CCHC"/>
    <property type="match status" value="2"/>
</dbReference>